<dbReference type="AlphaFoldDB" id="A0A1J5SFI9"/>
<dbReference type="PROSITE" id="PS51257">
    <property type="entry name" value="PROKAR_LIPOPROTEIN"/>
    <property type="match status" value="1"/>
</dbReference>
<evidence type="ECO:0000313" key="1">
    <source>
        <dbReference type="EMBL" id="OIQ98965.1"/>
    </source>
</evidence>
<proteinExistence type="predicted"/>
<organism evidence="1">
    <name type="scientific">mine drainage metagenome</name>
    <dbReference type="NCBI Taxonomy" id="410659"/>
    <lineage>
        <taxon>unclassified sequences</taxon>
        <taxon>metagenomes</taxon>
        <taxon>ecological metagenomes</taxon>
    </lineage>
</organism>
<evidence type="ECO:0008006" key="2">
    <source>
        <dbReference type="Google" id="ProtNLM"/>
    </source>
</evidence>
<gene>
    <name evidence="1" type="ORF">GALL_190600</name>
</gene>
<dbReference type="EMBL" id="MLJW01000112">
    <property type="protein sequence ID" value="OIQ98965.1"/>
    <property type="molecule type" value="Genomic_DNA"/>
</dbReference>
<comment type="caution">
    <text evidence="1">The sequence shown here is derived from an EMBL/GenBank/DDBJ whole genome shotgun (WGS) entry which is preliminary data.</text>
</comment>
<protein>
    <recommendedName>
        <fullName evidence="2">DUF4156 domain-containing protein</fullName>
    </recommendedName>
</protein>
<accession>A0A1J5SFI9</accession>
<sequence length="109" mass="11660">MQFSKGILAIVAIVPLFAGLSGCANNIFIGVHEGADQVTLAEANQVASCQSKGSVIVSVFAKYRIEKDVEANLYQMARNEAVDAGADTVVKGDSSEYGKRAFKLYKCRP</sequence>
<name>A0A1J5SFI9_9ZZZZ</name>
<reference evidence="1" key="1">
    <citation type="submission" date="2016-10" db="EMBL/GenBank/DDBJ databases">
        <title>Sequence of Gallionella enrichment culture.</title>
        <authorList>
            <person name="Poehlein A."/>
            <person name="Muehling M."/>
            <person name="Daniel R."/>
        </authorList>
    </citation>
    <scope>NUCLEOTIDE SEQUENCE</scope>
</reference>